<accession>A0ABT1PC24</accession>
<protein>
    <submittedName>
        <fullName evidence="1">Spherulation-specific family 4 protein</fullName>
    </submittedName>
</protein>
<gene>
    <name evidence="1" type="ORF">NON19_12950</name>
</gene>
<sequence length="244" mass="27149">MPHLTSGVTLAGFGVPVRAAPGAAGWVELARAVGAPLHWVVVDSAQDPGRRRDRRYAEVVTRLREAGARVLGRLNTAYGGRTFAQLVGEAHHFMDWYGVTGFYLDRAPTDRDWLPECRRVASTLHAMADGADSHLVLGHGIHPYPGYAEAADQLVTYLGPWTRYRWSQAPQWTAEHPPERFCHLVHSVPRPHLETAMRIARWQGAATVHFTDQDGAGGTDPWHEPPGYWNEAVEMLRNQSPPSR</sequence>
<organism evidence="1 2">
    <name type="scientific">Streptantibioticus rubrisoli</name>
    <dbReference type="NCBI Taxonomy" id="1387313"/>
    <lineage>
        <taxon>Bacteria</taxon>
        <taxon>Bacillati</taxon>
        <taxon>Actinomycetota</taxon>
        <taxon>Actinomycetes</taxon>
        <taxon>Kitasatosporales</taxon>
        <taxon>Streptomycetaceae</taxon>
        <taxon>Streptantibioticus</taxon>
    </lineage>
</organism>
<name>A0ABT1PC24_9ACTN</name>
<proteinExistence type="predicted"/>
<evidence type="ECO:0000313" key="2">
    <source>
        <dbReference type="Proteomes" id="UP001206206"/>
    </source>
</evidence>
<reference evidence="1 2" key="1">
    <citation type="submission" date="2022-06" db="EMBL/GenBank/DDBJ databases">
        <title>Draft genome sequence of type strain Streptomyces rubrisoli DSM 42083.</title>
        <authorList>
            <person name="Duangmal K."/>
            <person name="Klaysubun C."/>
        </authorList>
    </citation>
    <scope>NUCLEOTIDE SEQUENCE [LARGE SCALE GENOMIC DNA]</scope>
    <source>
        <strain evidence="1 2">DSM 42083</strain>
    </source>
</reference>
<dbReference type="RefSeq" id="WP_255927531.1">
    <property type="nucleotide sequence ID" value="NZ_JANFNH010000010.1"/>
</dbReference>
<comment type="caution">
    <text evidence="1">The sequence shown here is derived from an EMBL/GenBank/DDBJ whole genome shotgun (WGS) entry which is preliminary data.</text>
</comment>
<dbReference type="InterPro" id="IPR021986">
    <property type="entry name" value="Spherulin4"/>
</dbReference>
<keyword evidence="2" id="KW-1185">Reference proteome</keyword>
<dbReference type="EMBL" id="JANFNH010000010">
    <property type="protein sequence ID" value="MCQ4042914.1"/>
    <property type="molecule type" value="Genomic_DNA"/>
</dbReference>
<dbReference type="Proteomes" id="UP001206206">
    <property type="component" value="Unassembled WGS sequence"/>
</dbReference>
<dbReference type="Pfam" id="PF12138">
    <property type="entry name" value="Spherulin4"/>
    <property type="match status" value="1"/>
</dbReference>
<evidence type="ECO:0000313" key="1">
    <source>
        <dbReference type="EMBL" id="MCQ4042914.1"/>
    </source>
</evidence>
<dbReference type="PANTHER" id="PTHR35040">
    <property type="match status" value="1"/>
</dbReference>
<dbReference type="PANTHER" id="PTHR35040:SF9">
    <property type="entry name" value="4-LIKE CELL SURFACE PROTEIN, PUTATIVE (AFU_ORTHOLOGUE AFUA_4G14080)-RELATED"/>
    <property type="match status" value="1"/>
</dbReference>